<organism evidence="3 4">
    <name type="scientific">Microcystis aeruginosa NIES-44</name>
    <dbReference type="NCBI Taxonomy" id="449439"/>
    <lineage>
        <taxon>Bacteria</taxon>
        <taxon>Bacillati</taxon>
        <taxon>Cyanobacteriota</taxon>
        <taxon>Cyanophyceae</taxon>
        <taxon>Oscillatoriophycideae</taxon>
        <taxon>Chroococcales</taxon>
        <taxon>Microcystaceae</taxon>
        <taxon>Microcystis</taxon>
    </lineage>
</organism>
<evidence type="ECO:0000259" key="2">
    <source>
        <dbReference type="Pfam" id="PF14239"/>
    </source>
</evidence>
<dbReference type="AlphaFoldDB" id="A0A0A1VU89"/>
<keyword evidence="1" id="KW-0812">Transmembrane</keyword>
<dbReference type="Proteomes" id="UP000030321">
    <property type="component" value="Unassembled WGS sequence"/>
</dbReference>
<dbReference type="Pfam" id="PF14239">
    <property type="entry name" value="RRXRR"/>
    <property type="match status" value="1"/>
</dbReference>
<keyword evidence="1" id="KW-1133">Transmembrane helix</keyword>
<evidence type="ECO:0000313" key="3">
    <source>
        <dbReference type="EMBL" id="GAL92841.1"/>
    </source>
</evidence>
<keyword evidence="3" id="KW-0540">Nuclease</keyword>
<accession>A0A0A1VU89</accession>
<feature type="transmembrane region" description="Helical" evidence="1">
    <location>
        <begin position="179"/>
        <end position="197"/>
    </location>
</feature>
<reference evidence="4" key="1">
    <citation type="journal article" date="2015" name="Genome">
        <title>Whole Genome Sequence of the Non-Microcystin-Producing Microcystis aeruginosa Strain NIES-44.</title>
        <authorList>
            <person name="Okano K."/>
            <person name="Miyata N."/>
            <person name="Ozaki Y."/>
        </authorList>
    </citation>
    <scope>NUCLEOTIDE SEQUENCE [LARGE SCALE GENOMIC DNA]</scope>
    <source>
        <strain evidence="4">NIES-44</strain>
    </source>
</reference>
<dbReference type="EMBL" id="BBPA01000028">
    <property type="protein sequence ID" value="GAL92841.1"/>
    <property type="molecule type" value="Genomic_DNA"/>
</dbReference>
<evidence type="ECO:0000256" key="1">
    <source>
        <dbReference type="SAM" id="Phobius"/>
    </source>
</evidence>
<keyword evidence="3" id="KW-0378">Hydrolase</keyword>
<comment type="caution">
    <text evidence="3">The sequence shown here is derived from an EMBL/GenBank/DDBJ whole genome shotgun (WGS) entry which is preliminary data.</text>
</comment>
<keyword evidence="3" id="KW-0255">Endonuclease</keyword>
<evidence type="ECO:0000313" key="4">
    <source>
        <dbReference type="Proteomes" id="UP000030321"/>
    </source>
</evidence>
<dbReference type="RefSeq" id="WP_052426697.1">
    <property type="nucleotide sequence ID" value="NZ_BBPA01000028.1"/>
</dbReference>
<dbReference type="GO" id="GO:0004519">
    <property type="term" value="F:endonuclease activity"/>
    <property type="evidence" value="ECO:0007669"/>
    <property type="project" value="UniProtKB-KW"/>
</dbReference>
<dbReference type="InterPro" id="IPR025938">
    <property type="entry name" value="RRXRR_dom"/>
</dbReference>
<keyword evidence="1" id="KW-0472">Membrane</keyword>
<gene>
    <name evidence="3" type="ORF">N44_01399</name>
</gene>
<feature type="transmembrane region" description="Helical" evidence="1">
    <location>
        <begin position="143"/>
        <end position="167"/>
    </location>
</feature>
<protein>
    <submittedName>
        <fullName evidence="3">HNH endonuclease</fullName>
    </submittedName>
</protein>
<proteinExistence type="predicted"/>
<name>A0A0A1VU89_MICAE</name>
<sequence>MPNYVFQLDANKRPLDMIHPARGRKLQAKGKAATFRTYPYAIVHHQGIDSPNTKEYILKIDPGAVWTDFAIQCGEDIIFPMELKHRGFEIKESLAKRAGFRSSLRSRNVRYRKKRFNRQKPDGWLPPSLSYRLETTRTWIKRFMALCPITPLVVLQLISLTWLASIFARLQLSLTTVDIWLAPVHFLTLSGIIHLSLRDVQLYF</sequence>
<feature type="domain" description="RRXRR" evidence="2">
    <location>
        <begin position="5"/>
        <end position="154"/>
    </location>
</feature>